<feature type="compositionally biased region" description="Polar residues" evidence="9">
    <location>
        <begin position="132"/>
        <end position="144"/>
    </location>
</feature>
<comment type="subcellular location">
    <subcellularLocation>
        <location evidence="1">Cell membrane</location>
        <topology evidence="1">Peripheral membrane protein</topology>
        <orientation evidence="1">Cytoplasmic side</orientation>
    </subcellularLocation>
</comment>
<evidence type="ECO:0000256" key="4">
    <source>
        <dbReference type="ARBA" id="ARBA00022618"/>
    </source>
</evidence>
<gene>
    <name evidence="11" type="ORF">Cni_G03591</name>
</gene>
<evidence type="ECO:0000313" key="12">
    <source>
        <dbReference type="Proteomes" id="UP001327560"/>
    </source>
</evidence>
<keyword evidence="4" id="KW-0132">Cell division</keyword>
<keyword evidence="5" id="KW-0472">Membrane</keyword>
<dbReference type="InterPro" id="IPR048351">
    <property type="entry name" value="SOK_DIX"/>
</dbReference>
<evidence type="ECO:0000313" key="11">
    <source>
        <dbReference type="EMBL" id="WOK94886.1"/>
    </source>
</evidence>
<dbReference type="PANTHER" id="PTHR31083:SF6">
    <property type="entry name" value="PROTEIN SOSEKI 3"/>
    <property type="match status" value="1"/>
</dbReference>
<dbReference type="Proteomes" id="UP001327560">
    <property type="component" value="Chromosome 1"/>
</dbReference>
<comment type="similarity">
    <text evidence="7">Belongs to the SOSEKI family.</text>
</comment>
<evidence type="ECO:0000256" key="9">
    <source>
        <dbReference type="SAM" id="MobiDB-lite"/>
    </source>
</evidence>
<evidence type="ECO:0000256" key="1">
    <source>
        <dbReference type="ARBA" id="ARBA00004413"/>
    </source>
</evidence>
<dbReference type="Pfam" id="PF06136">
    <property type="entry name" value="SOK"/>
    <property type="match status" value="1"/>
</dbReference>
<sequence>MEGRMRREPLPRAQQGRKVPVVYYLCRNRQLEQPHFIEVPLSSSSGGLYLRDVIDRLNAVRGKRMAAMYSWSCKRGYKNGFVWHDLGEDDLILPAHGDEYVLKGSELLDQSSSERYHDGMGNPQLQDLKRPQQASSVTSLSSMARDSPKSNSPASPPPPLPPLRETEISPSTNRSSTSENFSPEPVCRNAPKLALGFGSHLEDGVSKPVRVQDASTQTEDSGRKKRGSGAGAHIVDIALDMGSIERQNEEILWSEGPEIVGAEKPPPVTSSTAAFSSSSSSCGKTDTLKTLIRDELSQKNDLRIFDGEESFIPTKGKLKATDMLVQLITCGAISVKDDYNLEIVSNNRPRYVGMNPSPPRISSSTRLGENDCLSESQRVMGLRLEDDENYIGNITETQKYKGELEEGSWTLQSSSFGEGNNKISDLAKDYKTVAESARSKCLPRAIKIGSCKQSRIDTINSPALSTRIFSAGSDSTKSSPLSSSKGGSKRVTDDSSSKGSSSRLESFREETKKDIKIQERMLQELGL</sequence>
<evidence type="ECO:0000256" key="2">
    <source>
        <dbReference type="ARBA" id="ARBA00022473"/>
    </source>
</evidence>
<keyword evidence="12" id="KW-1185">Reference proteome</keyword>
<evidence type="ECO:0000256" key="3">
    <source>
        <dbReference type="ARBA" id="ARBA00022475"/>
    </source>
</evidence>
<dbReference type="AlphaFoldDB" id="A0AAQ3JU66"/>
<dbReference type="EMBL" id="CP136890">
    <property type="protein sequence ID" value="WOK94886.1"/>
    <property type="molecule type" value="Genomic_DNA"/>
</dbReference>
<accession>A0AAQ3JU66</accession>
<feature type="domain" description="SOSEKI DIX-like" evidence="10">
    <location>
        <begin position="19"/>
        <end position="108"/>
    </location>
</feature>
<dbReference type="GO" id="GO:0051301">
    <property type="term" value="P:cell division"/>
    <property type="evidence" value="ECO:0007669"/>
    <property type="project" value="UniProtKB-KW"/>
</dbReference>
<evidence type="ECO:0000256" key="6">
    <source>
        <dbReference type="ARBA" id="ARBA00023306"/>
    </source>
</evidence>
<comment type="subunit">
    <text evidence="8">Homodimer. Forms long polymer filaments with other SOKs proteins polymers (e.g. SOK1, SOK2, SOK3 and SOK4) crucial for polar localization and biological activity. Binds to ANGUSTIFOLIA (AN).</text>
</comment>
<reference evidence="11 12" key="1">
    <citation type="submission" date="2023-10" db="EMBL/GenBank/DDBJ databases">
        <title>Chromosome-scale genome assembly provides insights into flower coloration mechanisms of Canna indica.</title>
        <authorList>
            <person name="Li C."/>
        </authorList>
    </citation>
    <scope>NUCLEOTIDE SEQUENCE [LARGE SCALE GENOMIC DNA]</scope>
    <source>
        <tissue evidence="11">Flower</tissue>
    </source>
</reference>
<evidence type="ECO:0000256" key="5">
    <source>
        <dbReference type="ARBA" id="ARBA00023136"/>
    </source>
</evidence>
<dbReference type="PIRSF" id="PIRSF031043">
    <property type="entry name" value="UCP031043"/>
    <property type="match status" value="1"/>
</dbReference>
<dbReference type="GO" id="GO:2000067">
    <property type="term" value="P:regulation of root morphogenesis"/>
    <property type="evidence" value="ECO:0007669"/>
    <property type="project" value="UniProtKB-ARBA"/>
</dbReference>
<protein>
    <recommendedName>
        <fullName evidence="10">SOSEKI DIX-like domain-containing protein</fullName>
    </recommendedName>
</protein>
<proteinExistence type="inferred from homology"/>
<dbReference type="GO" id="GO:0005886">
    <property type="term" value="C:plasma membrane"/>
    <property type="evidence" value="ECO:0007669"/>
    <property type="project" value="UniProtKB-SubCell"/>
</dbReference>
<evidence type="ECO:0000259" key="10">
    <source>
        <dbReference type="Pfam" id="PF06136"/>
    </source>
</evidence>
<dbReference type="GO" id="GO:0090708">
    <property type="term" value="P:specification of plant organ axis polarity"/>
    <property type="evidence" value="ECO:0007669"/>
    <property type="project" value="UniProtKB-ARBA"/>
</dbReference>
<keyword evidence="2" id="KW-0217">Developmental protein</keyword>
<evidence type="ECO:0000256" key="8">
    <source>
        <dbReference type="ARBA" id="ARBA00046534"/>
    </source>
</evidence>
<dbReference type="InterPro" id="IPR010369">
    <property type="entry name" value="SOK"/>
</dbReference>
<dbReference type="PANTHER" id="PTHR31083">
    <property type="entry name" value="UPSTREAM OF FLC PROTEIN (DUF966)"/>
    <property type="match status" value="1"/>
</dbReference>
<feature type="compositionally biased region" description="Low complexity" evidence="9">
    <location>
        <begin position="472"/>
        <end position="486"/>
    </location>
</feature>
<feature type="region of interest" description="Disordered" evidence="9">
    <location>
        <begin position="469"/>
        <end position="513"/>
    </location>
</feature>
<dbReference type="InterPro" id="IPR021182">
    <property type="entry name" value="SOK_magnoliopsida"/>
</dbReference>
<feature type="region of interest" description="Disordered" evidence="9">
    <location>
        <begin position="113"/>
        <end position="187"/>
    </location>
</feature>
<dbReference type="GO" id="GO:0051258">
    <property type="term" value="P:protein polymerization"/>
    <property type="evidence" value="ECO:0007669"/>
    <property type="project" value="UniProtKB-ARBA"/>
</dbReference>
<evidence type="ECO:0000256" key="7">
    <source>
        <dbReference type="ARBA" id="ARBA00024211"/>
    </source>
</evidence>
<feature type="compositionally biased region" description="Polar residues" evidence="9">
    <location>
        <begin position="168"/>
        <end position="181"/>
    </location>
</feature>
<name>A0AAQ3JU66_9LILI</name>
<dbReference type="GO" id="GO:0051302">
    <property type="term" value="P:regulation of cell division"/>
    <property type="evidence" value="ECO:0007669"/>
    <property type="project" value="UniProtKB-ARBA"/>
</dbReference>
<feature type="region of interest" description="Disordered" evidence="9">
    <location>
        <begin position="255"/>
        <end position="285"/>
    </location>
</feature>
<feature type="region of interest" description="Disordered" evidence="9">
    <location>
        <begin position="199"/>
        <end position="229"/>
    </location>
</feature>
<keyword evidence="3" id="KW-1003">Cell membrane</keyword>
<feature type="compositionally biased region" description="Low complexity" evidence="9">
    <location>
        <begin position="269"/>
        <end position="281"/>
    </location>
</feature>
<organism evidence="11 12">
    <name type="scientific">Canna indica</name>
    <name type="common">Indian-shot</name>
    <dbReference type="NCBI Taxonomy" id="4628"/>
    <lineage>
        <taxon>Eukaryota</taxon>
        <taxon>Viridiplantae</taxon>
        <taxon>Streptophyta</taxon>
        <taxon>Embryophyta</taxon>
        <taxon>Tracheophyta</taxon>
        <taxon>Spermatophyta</taxon>
        <taxon>Magnoliopsida</taxon>
        <taxon>Liliopsida</taxon>
        <taxon>Zingiberales</taxon>
        <taxon>Cannaceae</taxon>
        <taxon>Canna</taxon>
    </lineage>
</organism>
<keyword evidence="6" id="KW-0131">Cell cycle</keyword>